<name>A0A1C6UKN7_9ACTN</name>
<dbReference type="SMART" id="SM00014">
    <property type="entry name" value="acidPPc"/>
    <property type="match status" value="1"/>
</dbReference>
<organism evidence="9 10">
    <name type="scientific">Micromonospora eburnea</name>
    <dbReference type="NCBI Taxonomy" id="227316"/>
    <lineage>
        <taxon>Bacteria</taxon>
        <taxon>Bacillati</taxon>
        <taxon>Actinomycetota</taxon>
        <taxon>Actinomycetes</taxon>
        <taxon>Micromonosporales</taxon>
        <taxon>Micromonosporaceae</taxon>
        <taxon>Micromonospora</taxon>
    </lineage>
</organism>
<feature type="transmembrane region" description="Helical" evidence="7">
    <location>
        <begin position="26"/>
        <end position="45"/>
    </location>
</feature>
<dbReference type="InterPro" id="IPR036938">
    <property type="entry name" value="PAP2/HPO_sf"/>
</dbReference>
<dbReference type="Proteomes" id="UP000199696">
    <property type="component" value="Unassembled WGS sequence"/>
</dbReference>
<comment type="subcellular location">
    <subcellularLocation>
        <location evidence="1">Cell membrane</location>
        <topology evidence="1">Multi-pass membrane protein</topology>
    </subcellularLocation>
</comment>
<dbReference type="AlphaFoldDB" id="A0A1C6UKN7"/>
<dbReference type="InterPro" id="IPR000326">
    <property type="entry name" value="PAP2/HPO"/>
</dbReference>
<dbReference type="GO" id="GO:0016787">
    <property type="term" value="F:hydrolase activity"/>
    <property type="evidence" value="ECO:0007669"/>
    <property type="project" value="UniProtKB-KW"/>
</dbReference>
<gene>
    <name evidence="9" type="ORF">GA0070604_2999</name>
</gene>
<evidence type="ECO:0000313" key="10">
    <source>
        <dbReference type="Proteomes" id="UP000199696"/>
    </source>
</evidence>
<dbReference type="Gene3D" id="1.20.144.10">
    <property type="entry name" value="Phosphatidic acid phosphatase type 2/haloperoxidase"/>
    <property type="match status" value="1"/>
</dbReference>
<feature type="transmembrane region" description="Helical" evidence="7">
    <location>
        <begin position="52"/>
        <end position="72"/>
    </location>
</feature>
<keyword evidence="2" id="KW-1003">Cell membrane</keyword>
<feature type="transmembrane region" description="Helical" evidence="7">
    <location>
        <begin position="148"/>
        <end position="166"/>
    </location>
</feature>
<evidence type="ECO:0000256" key="1">
    <source>
        <dbReference type="ARBA" id="ARBA00004651"/>
    </source>
</evidence>
<dbReference type="GO" id="GO:0005886">
    <property type="term" value="C:plasma membrane"/>
    <property type="evidence" value="ECO:0007669"/>
    <property type="project" value="UniProtKB-SubCell"/>
</dbReference>
<reference evidence="10" key="1">
    <citation type="submission" date="2016-06" db="EMBL/GenBank/DDBJ databases">
        <authorList>
            <person name="Varghese N."/>
            <person name="Submissions Spin"/>
        </authorList>
    </citation>
    <scope>NUCLEOTIDE SEQUENCE [LARGE SCALE GENOMIC DNA]</scope>
    <source>
        <strain evidence="10">DSM 44814</strain>
    </source>
</reference>
<dbReference type="EMBL" id="FMHY01000002">
    <property type="protein sequence ID" value="SCL54449.1"/>
    <property type="molecule type" value="Genomic_DNA"/>
</dbReference>
<feature type="domain" description="Phosphatidic acid phosphatase type 2/haloperoxidase" evidence="8">
    <location>
        <begin position="60"/>
        <end position="163"/>
    </location>
</feature>
<keyword evidence="5 7" id="KW-1133">Transmembrane helix</keyword>
<evidence type="ECO:0000256" key="2">
    <source>
        <dbReference type="ARBA" id="ARBA00022475"/>
    </source>
</evidence>
<keyword evidence="3 7" id="KW-0812">Transmembrane</keyword>
<keyword evidence="10" id="KW-1185">Reference proteome</keyword>
<evidence type="ECO:0000256" key="3">
    <source>
        <dbReference type="ARBA" id="ARBA00022692"/>
    </source>
</evidence>
<dbReference type="RefSeq" id="WP_091118487.1">
    <property type="nucleotide sequence ID" value="NZ_FMHY01000002.1"/>
</dbReference>
<evidence type="ECO:0000256" key="6">
    <source>
        <dbReference type="ARBA" id="ARBA00023136"/>
    </source>
</evidence>
<sequence length="202" mass="20942">MNTRLFLEINELARATPWLHAPLAGYAAYGVVLFAVLLLAGWWLARRSGAGLPAAVWAPVGMLLAVAANQPIVSAMHVPRPYTALPGILVLADRSTDPSFPSDHATMAGAVAAGLLLVSWRLGLLAVAAAAVMGFARIYIGAHYPLDVLAGFAVGAVVTLLGYLVARGPIGAALGWLDGTRLRPLLRHGAPATADETAAARP</sequence>
<dbReference type="SUPFAM" id="SSF48317">
    <property type="entry name" value="Acid phosphatase/Vanadium-dependent haloperoxidase"/>
    <property type="match status" value="1"/>
</dbReference>
<evidence type="ECO:0000313" key="9">
    <source>
        <dbReference type="EMBL" id="SCL54449.1"/>
    </source>
</evidence>
<evidence type="ECO:0000256" key="7">
    <source>
        <dbReference type="SAM" id="Phobius"/>
    </source>
</evidence>
<dbReference type="OrthoDB" id="5243958at2"/>
<dbReference type="PANTHER" id="PTHR14969">
    <property type="entry name" value="SPHINGOSINE-1-PHOSPHATE PHOSPHOHYDROLASE"/>
    <property type="match status" value="1"/>
</dbReference>
<proteinExistence type="predicted"/>
<keyword evidence="4" id="KW-0378">Hydrolase</keyword>
<dbReference type="STRING" id="227316.GA0070604_2999"/>
<keyword evidence="6 7" id="KW-0472">Membrane</keyword>
<evidence type="ECO:0000256" key="4">
    <source>
        <dbReference type="ARBA" id="ARBA00022801"/>
    </source>
</evidence>
<accession>A0A1C6UKN7</accession>
<evidence type="ECO:0000256" key="5">
    <source>
        <dbReference type="ARBA" id="ARBA00022989"/>
    </source>
</evidence>
<evidence type="ECO:0000259" key="8">
    <source>
        <dbReference type="SMART" id="SM00014"/>
    </source>
</evidence>
<dbReference type="Pfam" id="PF01569">
    <property type="entry name" value="PAP2"/>
    <property type="match status" value="1"/>
</dbReference>
<protein>
    <submittedName>
        <fullName evidence="9">Undecaprenyl-diphosphatase</fullName>
    </submittedName>
</protein>
<dbReference type="PANTHER" id="PTHR14969:SF62">
    <property type="entry name" value="DECAPRENYLPHOSPHORYL-5-PHOSPHORIBOSE PHOSPHATASE RV3807C-RELATED"/>
    <property type="match status" value="1"/>
</dbReference>
<feature type="transmembrane region" description="Helical" evidence="7">
    <location>
        <begin position="107"/>
        <end position="136"/>
    </location>
</feature>